<gene>
    <name evidence="7" type="ORF">B0A50_05481</name>
</gene>
<evidence type="ECO:0000313" key="8">
    <source>
        <dbReference type="Proteomes" id="UP000308549"/>
    </source>
</evidence>
<evidence type="ECO:0000256" key="2">
    <source>
        <dbReference type="ARBA" id="ARBA00022771"/>
    </source>
</evidence>
<dbReference type="InterPro" id="IPR036855">
    <property type="entry name" value="Znf_CCCH_sf"/>
</dbReference>
<comment type="caution">
    <text evidence="7">The sequence shown here is derived from an EMBL/GenBank/DDBJ whole genome shotgun (WGS) entry which is preliminary data.</text>
</comment>
<evidence type="ECO:0000256" key="1">
    <source>
        <dbReference type="ARBA" id="ARBA00022723"/>
    </source>
</evidence>
<evidence type="ECO:0000313" key="7">
    <source>
        <dbReference type="EMBL" id="TKA25969.1"/>
    </source>
</evidence>
<dbReference type="EMBL" id="NAJL01000031">
    <property type="protein sequence ID" value="TKA25969.1"/>
    <property type="molecule type" value="Genomic_DNA"/>
</dbReference>
<dbReference type="Pfam" id="PF25540">
    <property type="entry name" value="DUF7923"/>
    <property type="match status" value="2"/>
</dbReference>
<evidence type="ECO:0000256" key="4">
    <source>
        <dbReference type="PROSITE-ProRule" id="PRU00723"/>
    </source>
</evidence>
<dbReference type="SUPFAM" id="SSF90229">
    <property type="entry name" value="CCCH zinc finger"/>
    <property type="match status" value="1"/>
</dbReference>
<organism evidence="7 8">
    <name type="scientific">Salinomyces thailandicus</name>
    <dbReference type="NCBI Taxonomy" id="706561"/>
    <lineage>
        <taxon>Eukaryota</taxon>
        <taxon>Fungi</taxon>
        <taxon>Dikarya</taxon>
        <taxon>Ascomycota</taxon>
        <taxon>Pezizomycotina</taxon>
        <taxon>Dothideomycetes</taxon>
        <taxon>Dothideomycetidae</taxon>
        <taxon>Mycosphaerellales</taxon>
        <taxon>Teratosphaeriaceae</taxon>
        <taxon>Salinomyces</taxon>
    </lineage>
</organism>
<accession>A0A4V6WJQ9</accession>
<dbReference type="Pfam" id="PF00642">
    <property type="entry name" value="zf-CCCH"/>
    <property type="match status" value="1"/>
</dbReference>
<dbReference type="OrthoDB" id="2270193at2759"/>
<evidence type="ECO:0000259" key="6">
    <source>
        <dbReference type="PROSITE" id="PS50103"/>
    </source>
</evidence>
<sequence length="362" mass="40618">MSGNMFADQELEQSAAQLASFRLADTQHQQTLSQVLERYAALMENYKRFRSDYEKERESRERYKQLARGQERNPFVLILVDGDGYVFDDDLISNGAEGGRKAAHLLNDAVMRSLREKGLDHCCIMVRVQLYALYDLFDYVDAGELKENADFKIRGLFRQFVDNAQCRRIFFAGCHDTGYINELTPHSTNRDRITLVRTANFHPEFSKLGMRIEDFPNLFRAKALNGDSKVLVEAQSELAASSPSRAARVQPVAISTPSKDGDLGRICSFFSKGKCKYGNSCRFIHARGPSNSRAGAATGGKLDDITSWRDGSSAGRTHVPLQMSGLAEDDNSFMSWRGPRTHQTNGSDHAMPQHALVQTQND</sequence>
<reference evidence="7 8" key="1">
    <citation type="submission" date="2017-03" db="EMBL/GenBank/DDBJ databases">
        <title>Genomes of endolithic fungi from Antarctica.</title>
        <authorList>
            <person name="Coleine C."/>
            <person name="Masonjones S."/>
            <person name="Stajich J.E."/>
        </authorList>
    </citation>
    <scope>NUCLEOTIDE SEQUENCE [LARGE SCALE GENOMIC DNA]</scope>
    <source>
        <strain evidence="7 8">CCFEE 6315</strain>
    </source>
</reference>
<evidence type="ECO:0000256" key="5">
    <source>
        <dbReference type="SAM" id="MobiDB-lite"/>
    </source>
</evidence>
<dbReference type="Gene3D" id="4.10.1000.10">
    <property type="entry name" value="Zinc finger, CCCH-type"/>
    <property type="match status" value="1"/>
</dbReference>
<dbReference type="GO" id="GO:0008270">
    <property type="term" value="F:zinc ion binding"/>
    <property type="evidence" value="ECO:0007669"/>
    <property type="project" value="UniProtKB-KW"/>
</dbReference>
<dbReference type="PROSITE" id="PS50103">
    <property type="entry name" value="ZF_C3H1"/>
    <property type="match status" value="1"/>
</dbReference>
<dbReference type="InterPro" id="IPR057683">
    <property type="entry name" value="DUF7923"/>
</dbReference>
<dbReference type="InterPro" id="IPR000571">
    <property type="entry name" value="Znf_CCCH"/>
</dbReference>
<keyword evidence="2 4" id="KW-0863">Zinc-finger</keyword>
<feature type="domain" description="C3H1-type" evidence="6">
    <location>
        <begin position="266"/>
        <end position="288"/>
    </location>
</feature>
<name>A0A4V6WJQ9_9PEZI</name>
<dbReference type="SMART" id="SM00356">
    <property type="entry name" value="ZnF_C3H1"/>
    <property type="match status" value="1"/>
</dbReference>
<dbReference type="PANTHER" id="PTHR37543:SF1">
    <property type="entry name" value="CCCH ZINC FINGER DNA BINDING PROTEIN (AFU_ORTHOLOGUE AFUA_5G12760)"/>
    <property type="match status" value="1"/>
</dbReference>
<keyword evidence="1 4" id="KW-0479">Metal-binding</keyword>
<dbReference type="PANTHER" id="PTHR37543">
    <property type="entry name" value="CCCH ZINC FINGER DNA BINDING PROTEIN (AFU_ORTHOLOGUE AFUA_5G12760)"/>
    <property type="match status" value="1"/>
</dbReference>
<proteinExistence type="predicted"/>
<protein>
    <recommendedName>
        <fullName evidence="6">C3H1-type domain-containing protein</fullName>
    </recommendedName>
</protein>
<evidence type="ECO:0000256" key="3">
    <source>
        <dbReference type="ARBA" id="ARBA00022833"/>
    </source>
</evidence>
<feature type="zinc finger region" description="C3H1-type" evidence="4">
    <location>
        <begin position="266"/>
        <end position="288"/>
    </location>
</feature>
<dbReference type="Proteomes" id="UP000308549">
    <property type="component" value="Unassembled WGS sequence"/>
</dbReference>
<feature type="region of interest" description="Disordered" evidence="5">
    <location>
        <begin position="335"/>
        <end position="362"/>
    </location>
</feature>
<keyword evidence="3 4" id="KW-0862">Zinc</keyword>
<dbReference type="AlphaFoldDB" id="A0A4V6WJQ9"/>
<keyword evidence="8" id="KW-1185">Reference proteome</keyword>